<evidence type="ECO:0000313" key="2">
    <source>
        <dbReference type="Proteomes" id="UP000002931"/>
    </source>
</evidence>
<comment type="caution">
    <text evidence="1">The sequence shown here is derived from an EMBL/GenBank/DDBJ whole genome shotgun (WGS) entry which is preliminary data.</text>
</comment>
<proteinExistence type="predicted"/>
<evidence type="ECO:0000313" key="1">
    <source>
        <dbReference type="EMBL" id="EAQ14275.1"/>
    </source>
</evidence>
<name>A3VBE2_9RHOB</name>
<organism evidence="1 2">
    <name type="scientific">Maritimibacter alkaliphilus HTCC2654</name>
    <dbReference type="NCBI Taxonomy" id="314271"/>
    <lineage>
        <taxon>Bacteria</taxon>
        <taxon>Pseudomonadati</taxon>
        <taxon>Pseudomonadota</taxon>
        <taxon>Alphaproteobacteria</taxon>
        <taxon>Rhodobacterales</taxon>
        <taxon>Roseobacteraceae</taxon>
        <taxon>Maritimibacter</taxon>
    </lineage>
</organism>
<keyword evidence="2" id="KW-1185">Reference proteome</keyword>
<sequence length="112" mass="12165">MPFIDQLRGLSLNGPDGNRRTFVSDSGNTKVRAVTTAAERMMSGRTRPLTAAEFENFENFWNYDLSQGTLSFAAPHPMTGTVTVFRSDGSPYQPMPVGGGKIRVGLSLVVLP</sequence>
<dbReference type="EMBL" id="AAMT01000002">
    <property type="protein sequence ID" value="EAQ14275.1"/>
    <property type="molecule type" value="Genomic_DNA"/>
</dbReference>
<reference evidence="1 2" key="1">
    <citation type="journal article" date="2010" name="J. Bacteriol.">
        <title>Genome sequences of Pelagibaca bermudensis HTCC2601T and Maritimibacter alkaliphilus HTCC2654T, the type strains of two marine Roseobacter genera.</title>
        <authorList>
            <person name="Thrash J.C."/>
            <person name="Cho J.C."/>
            <person name="Ferriera S."/>
            <person name="Johnson J."/>
            <person name="Vergin K.L."/>
            <person name="Giovannoni S.J."/>
        </authorList>
    </citation>
    <scope>NUCLEOTIDE SEQUENCE [LARGE SCALE GENOMIC DNA]</scope>
    <source>
        <strain evidence="1 2">HTCC2654</strain>
    </source>
</reference>
<dbReference type="HOGENOM" id="CLU_2142881_0_0_5"/>
<dbReference type="Proteomes" id="UP000002931">
    <property type="component" value="Unassembled WGS sequence"/>
</dbReference>
<protein>
    <submittedName>
        <fullName evidence="1">Uncharacterized protein</fullName>
    </submittedName>
</protein>
<dbReference type="STRING" id="314271.RB2654_16436"/>
<dbReference type="AlphaFoldDB" id="A3VBE2"/>
<accession>A3VBE2</accession>
<dbReference type="RefSeq" id="WP_008333587.1">
    <property type="nucleotide sequence ID" value="NZ_CH902578.1"/>
</dbReference>
<gene>
    <name evidence="1" type="ORF">RB2654_16436</name>
</gene>